<proteinExistence type="predicted"/>
<dbReference type="OrthoDB" id="3189065at2"/>
<keyword evidence="4" id="KW-1185">Reference proteome</keyword>
<protein>
    <recommendedName>
        <fullName evidence="2">Amidohydrolase-related domain-containing protein</fullName>
    </recommendedName>
</protein>
<dbReference type="InterPro" id="IPR011059">
    <property type="entry name" value="Metal-dep_hydrolase_composite"/>
</dbReference>
<dbReference type="InterPro" id="IPR050287">
    <property type="entry name" value="MTA/SAH_deaminase"/>
</dbReference>
<dbReference type="AlphaFoldDB" id="A0A2V1HLV8"/>
<gene>
    <name evidence="3" type="ORF">DDQ50_15620</name>
</gene>
<dbReference type="SUPFAM" id="SSF51556">
    <property type="entry name" value="Metallo-dependent hydrolases"/>
    <property type="match status" value="1"/>
</dbReference>
<dbReference type="Gene3D" id="3.20.20.140">
    <property type="entry name" value="Metal-dependent hydrolases"/>
    <property type="match status" value="1"/>
</dbReference>
<dbReference type="SUPFAM" id="SSF51338">
    <property type="entry name" value="Composite domain of metallo-dependent hydrolases"/>
    <property type="match status" value="1"/>
</dbReference>
<evidence type="ECO:0000313" key="3">
    <source>
        <dbReference type="EMBL" id="PVZ93401.1"/>
    </source>
</evidence>
<keyword evidence="1" id="KW-0378">Hydrolase</keyword>
<dbReference type="Gene3D" id="2.30.40.10">
    <property type="entry name" value="Urease, subunit C, domain 1"/>
    <property type="match status" value="1"/>
</dbReference>
<dbReference type="InterPro" id="IPR006680">
    <property type="entry name" value="Amidohydro-rel"/>
</dbReference>
<reference evidence="3 4" key="1">
    <citation type="submission" date="2018-05" db="EMBL/GenBank/DDBJ databases">
        <title>Amnibacterium sp. M8JJ-5, whole genome shotgun sequence.</title>
        <authorList>
            <person name="Tuo L."/>
        </authorList>
    </citation>
    <scope>NUCLEOTIDE SEQUENCE [LARGE SCALE GENOMIC DNA]</scope>
    <source>
        <strain evidence="3 4">M8JJ-5</strain>
    </source>
</reference>
<name>A0A2V1HLV8_9MICO</name>
<dbReference type="Pfam" id="PF01979">
    <property type="entry name" value="Amidohydro_1"/>
    <property type="match status" value="1"/>
</dbReference>
<dbReference type="EMBL" id="QEOP01000004">
    <property type="protein sequence ID" value="PVZ93401.1"/>
    <property type="molecule type" value="Genomic_DNA"/>
</dbReference>
<comment type="caution">
    <text evidence="3">The sequence shown here is derived from an EMBL/GenBank/DDBJ whole genome shotgun (WGS) entry which is preliminary data.</text>
</comment>
<dbReference type="RefSeq" id="WP_116757729.1">
    <property type="nucleotide sequence ID" value="NZ_JBHUEX010000001.1"/>
</dbReference>
<dbReference type="InterPro" id="IPR032466">
    <property type="entry name" value="Metal_Hydrolase"/>
</dbReference>
<evidence type="ECO:0000259" key="2">
    <source>
        <dbReference type="Pfam" id="PF01979"/>
    </source>
</evidence>
<dbReference type="GO" id="GO:0016810">
    <property type="term" value="F:hydrolase activity, acting on carbon-nitrogen (but not peptide) bonds"/>
    <property type="evidence" value="ECO:0007669"/>
    <property type="project" value="InterPro"/>
</dbReference>
<dbReference type="Proteomes" id="UP000244893">
    <property type="component" value="Unassembled WGS sequence"/>
</dbReference>
<dbReference type="PANTHER" id="PTHR43794">
    <property type="entry name" value="AMINOHYDROLASE SSNA-RELATED"/>
    <property type="match status" value="1"/>
</dbReference>
<evidence type="ECO:0000256" key="1">
    <source>
        <dbReference type="ARBA" id="ARBA00022801"/>
    </source>
</evidence>
<evidence type="ECO:0000313" key="4">
    <source>
        <dbReference type="Proteomes" id="UP000244893"/>
    </source>
</evidence>
<feature type="domain" description="Amidohydrolase-related" evidence="2">
    <location>
        <begin position="56"/>
        <end position="408"/>
    </location>
</feature>
<dbReference type="PANTHER" id="PTHR43794:SF11">
    <property type="entry name" value="AMIDOHYDROLASE-RELATED DOMAIN-CONTAINING PROTEIN"/>
    <property type="match status" value="1"/>
</dbReference>
<accession>A0A2V1HLV8</accession>
<sequence>MTRVVLVADTVYLGDEAGTALTRAAVEITDGTITAVGPLTGPTPVGPDIVDLGDQVLMPGLVNAHTHTPMTLFRGVADGYSLLTLEGWRTVVLPLEQQLSTDLMTAAVEVSLAEMIASGTTYFADQYFAVEAYDSVVRSSGLRAELAYGIIGLSGRETREASLAAAEAFIENAPLDPLVHSWVGPHAFFVDNQLENIEAEMALAMNHGIGLHTHFGTSGAEDQVCRERFGMGALAMLDRLGVLDRPLILAHANTVDQEGLGLLSGRPVTLVAAPSVAMMSGAPPTPVRAALDAGVNIALGTDSLSSNSADLFEEMRTLGKVATHEARRPSVLSPRELLGLATWRGHRALDTRSDTSNGRIVAGAVGDLIALPAASLHRGPTGAQTLEAALVYGASGFNSSTVMVSGRFLKRDGELLSVDLGGAREKRELDFERLTRSQSVPV</sequence>
<organism evidence="3 4">
    <name type="scientific">Amnibacterium flavum</name>
    <dbReference type="NCBI Taxonomy" id="2173173"/>
    <lineage>
        <taxon>Bacteria</taxon>
        <taxon>Bacillati</taxon>
        <taxon>Actinomycetota</taxon>
        <taxon>Actinomycetes</taxon>
        <taxon>Micrococcales</taxon>
        <taxon>Microbacteriaceae</taxon>
        <taxon>Amnibacterium</taxon>
    </lineage>
</organism>